<keyword evidence="2" id="KW-1185">Reference proteome</keyword>
<dbReference type="EMBL" id="SRLO01000090">
    <property type="protein sequence ID" value="TNN76734.1"/>
    <property type="molecule type" value="Genomic_DNA"/>
</dbReference>
<comment type="caution">
    <text evidence="1">The sequence shown here is derived from an EMBL/GenBank/DDBJ whole genome shotgun (WGS) entry which is preliminary data.</text>
</comment>
<sequence>MFIHGGLATYETFLYPILYYSQEPPPFSILFQTQEQVRLPSPLQVKDSSEKKSFQVSVSVRLRAQKALRLPLTNPGGQSQEEKRVVGAEHCTDTAADTRPRVCQLAVCTSCGRSLPFSKSTPKPYGSRRLSEED</sequence>
<dbReference type="AlphaFoldDB" id="A0A4Z2IH17"/>
<accession>A0A4Z2IH17</accession>
<gene>
    <name evidence="1" type="ORF">EYF80_012983</name>
</gene>
<evidence type="ECO:0000313" key="1">
    <source>
        <dbReference type="EMBL" id="TNN76734.1"/>
    </source>
</evidence>
<name>A0A4Z2IH17_9TELE</name>
<reference evidence="1 2" key="1">
    <citation type="submission" date="2019-03" db="EMBL/GenBank/DDBJ databases">
        <title>First draft genome of Liparis tanakae, snailfish: a comprehensive survey of snailfish specific genes.</title>
        <authorList>
            <person name="Kim W."/>
            <person name="Song I."/>
            <person name="Jeong J.-H."/>
            <person name="Kim D."/>
            <person name="Kim S."/>
            <person name="Ryu S."/>
            <person name="Song J.Y."/>
            <person name="Lee S.K."/>
        </authorList>
    </citation>
    <scope>NUCLEOTIDE SEQUENCE [LARGE SCALE GENOMIC DNA]</scope>
    <source>
        <tissue evidence="1">Muscle</tissue>
    </source>
</reference>
<dbReference type="Proteomes" id="UP000314294">
    <property type="component" value="Unassembled WGS sequence"/>
</dbReference>
<protein>
    <submittedName>
        <fullName evidence="1">Uncharacterized protein</fullName>
    </submittedName>
</protein>
<proteinExistence type="predicted"/>
<organism evidence="1 2">
    <name type="scientific">Liparis tanakae</name>
    <name type="common">Tanaka's snailfish</name>
    <dbReference type="NCBI Taxonomy" id="230148"/>
    <lineage>
        <taxon>Eukaryota</taxon>
        <taxon>Metazoa</taxon>
        <taxon>Chordata</taxon>
        <taxon>Craniata</taxon>
        <taxon>Vertebrata</taxon>
        <taxon>Euteleostomi</taxon>
        <taxon>Actinopterygii</taxon>
        <taxon>Neopterygii</taxon>
        <taxon>Teleostei</taxon>
        <taxon>Neoteleostei</taxon>
        <taxon>Acanthomorphata</taxon>
        <taxon>Eupercaria</taxon>
        <taxon>Perciformes</taxon>
        <taxon>Cottioidei</taxon>
        <taxon>Cottales</taxon>
        <taxon>Liparidae</taxon>
        <taxon>Liparis</taxon>
    </lineage>
</organism>
<evidence type="ECO:0000313" key="2">
    <source>
        <dbReference type="Proteomes" id="UP000314294"/>
    </source>
</evidence>